<comment type="caution">
    <text evidence="2">The sequence shown here is derived from an EMBL/GenBank/DDBJ whole genome shotgun (WGS) entry which is preliminary data.</text>
</comment>
<sequence length="380" mass="42070">MQKIRIASFNVALDRRMPGQLAADIAGAGSRQMHNIGRILRRIRPDVVLLNEFDHDGEGRDYRPLRLFCQRFLAAGEDGIDYPYVYLAATNTGLLAPVRLHGEGEPRLPEDGLGFGAFHGQYGFAVLSRFPLLVTRLRSFRRFLWRDMPNALLPRTEAGPYYSPAALEVLPLSSKNHLDLPVQLPNGRVLHLLACHPAPPIDEGTERRNSCRNHDELRLWHDYVRPGRGDYLIDDAGQRGGLEAGADFVILGDLNADPLDGDGFRDAIQALLADPVLNRSVALGRLRPGSRGGFGLKGVGARRGSPRHWTHSQGLRLDYVLPGRGLQALASGVFWLPPGHAQADLFWNRGWPDRAVSSDHRLVWVDLAAQGVRGVTLSPR</sequence>
<name>A0A2P7R2W0_9GAMM</name>
<dbReference type="Pfam" id="PF03372">
    <property type="entry name" value="Exo_endo_phos"/>
    <property type="match status" value="1"/>
</dbReference>
<feature type="domain" description="Endonuclease/exonuclease/phosphatase" evidence="1">
    <location>
        <begin position="8"/>
        <end position="360"/>
    </location>
</feature>
<protein>
    <submittedName>
        <fullName evidence="2">Endonuclease/exonuclease/phosphatase family protein</fullName>
    </submittedName>
</protein>
<evidence type="ECO:0000313" key="2">
    <source>
        <dbReference type="EMBL" id="PSJ44536.1"/>
    </source>
</evidence>
<dbReference type="AlphaFoldDB" id="A0A2P7R2W0"/>
<keyword evidence="2" id="KW-0378">Hydrolase</keyword>
<keyword evidence="2" id="KW-0269">Exonuclease</keyword>
<evidence type="ECO:0000313" key="3">
    <source>
        <dbReference type="Proteomes" id="UP000240243"/>
    </source>
</evidence>
<dbReference type="InterPro" id="IPR005135">
    <property type="entry name" value="Endo/exonuclease/phosphatase"/>
</dbReference>
<keyword evidence="2" id="KW-0255">Endonuclease</keyword>
<gene>
    <name evidence="2" type="ORF">C7H85_14170</name>
</gene>
<dbReference type="EMBL" id="PXYG01000006">
    <property type="protein sequence ID" value="PSJ44536.1"/>
    <property type="molecule type" value="Genomic_DNA"/>
</dbReference>
<dbReference type="Gene3D" id="3.60.10.10">
    <property type="entry name" value="Endonuclease/exonuclease/phosphatase"/>
    <property type="match status" value="1"/>
</dbReference>
<dbReference type="SUPFAM" id="SSF56219">
    <property type="entry name" value="DNase I-like"/>
    <property type="match status" value="1"/>
</dbReference>
<dbReference type="Proteomes" id="UP000240243">
    <property type="component" value="Unassembled WGS sequence"/>
</dbReference>
<keyword evidence="2" id="KW-0540">Nuclease</keyword>
<proteinExistence type="predicted"/>
<dbReference type="InterPro" id="IPR036691">
    <property type="entry name" value="Endo/exonu/phosph_ase_sf"/>
</dbReference>
<dbReference type="OrthoDB" id="292013at2"/>
<accession>A0A2P7R2W0</accession>
<dbReference type="GO" id="GO:0004527">
    <property type="term" value="F:exonuclease activity"/>
    <property type="evidence" value="ECO:0007669"/>
    <property type="project" value="UniProtKB-KW"/>
</dbReference>
<dbReference type="GO" id="GO:0004519">
    <property type="term" value="F:endonuclease activity"/>
    <property type="evidence" value="ECO:0007669"/>
    <property type="project" value="UniProtKB-KW"/>
</dbReference>
<keyword evidence="3" id="KW-1185">Reference proteome</keyword>
<organism evidence="2 3">
    <name type="scientific">Zobellella endophytica</name>
    <dbReference type="NCBI Taxonomy" id="2116700"/>
    <lineage>
        <taxon>Bacteria</taxon>
        <taxon>Pseudomonadati</taxon>
        <taxon>Pseudomonadota</taxon>
        <taxon>Gammaproteobacteria</taxon>
        <taxon>Aeromonadales</taxon>
        <taxon>Aeromonadaceae</taxon>
        <taxon>Zobellella</taxon>
    </lineage>
</organism>
<evidence type="ECO:0000259" key="1">
    <source>
        <dbReference type="Pfam" id="PF03372"/>
    </source>
</evidence>
<reference evidence="2 3" key="1">
    <citation type="submission" date="2018-03" db="EMBL/GenBank/DDBJ databases">
        <title>The draft genome of Zobellella sp. 59N8.</title>
        <authorList>
            <person name="Liu L."/>
            <person name="Li L."/>
            <person name="Zhang X."/>
            <person name="Liang L."/>
            <person name="Wang T."/>
        </authorList>
    </citation>
    <scope>NUCLEOTIDE SEQUENCE [LARGE SCALE GENOMIC DNA]</scope>
    <source>
        <strain evidence="2 3">59N8</strain>
    </source>
</reference>